<gene>
    <name evidence="13" type="ORF">JAO74_11305</name>
</gene>
<evidence type="ECO:0000256" key="2">
    <source>
        <dbReference type="ARBA" id="ARBA00006555"/>
    </source>
</evidence>
<keyword evidence="5" id="KW-0997">Cell inner membrane</keyword>
<keyword evidence="3" id="KW-0813">Transport</keyword>
<sequence>MYANRFAGESRFHPAGLAAAIGINAAVIAALLIAVPHVTMQPAKPPLLTENIPLPPPVTPPPPEPLARTDARPTPPRLDNPVPVIKTAPATDTFAIPVDPLPPIPAGSEAGPATGSGTAILPPVPLPVILGPALDPRYARDLQPAYPAAERRMGTGGKVTVRVLIGTDGRVKRVERVAAASDAFFRATEEQALRRWRFTPGTRDGVPQEAWRTMTVTFVMTD</sequence>
<evidence type="ECO:0000256" key="8">
    <source>
        <dbReference type="ARBA" id="ARBA00022989"/>
    </source>
</evidence>
<evidence type="ECO:0000259" key="12">
    <source>
        <dbReference type="PROSITE" id="PS52015"/>
    </source>
</evidence>
<dbReference type="Pfam" id="PF03544">
    <property type="entry name" value="TonB_C"/>
    <property type="match status" value="1"/>
</dbReference>
<keyword evidence="6 11" id="KW-0812">Transmembrane</keyword>
<keyword evidence="8 11" id="KW-1133">Transmembrane helix</keyword>
<keyword evidence="4" id="KW-1003">Cell membrane</keyword>
<dbReference type="InterPro" id="IPR006260">
    <property type="entry name" value="TonB/TolA_C"/>
</dbReference>
<dbReference type="EMBL" id="JAELXS010000006">
    <property type="protein sequence ID" value="MBJ6122378.1"/>
    <property type="molecule type" value="Genomic_DNA"/>
</dbReference>
<evidence type="ECO:0000256" key="9">
    <source>
        <dbReference type="ARBA" id="ARBA00023136"/>
    </source>
</evidence>
<evidence type="ECO:0000313" key="13">
    <source>
        <dbReference type="EMBL" id="MBJ6122378.1"/>
    </source>
</evidence>
<evidence type="ECO:0000256" key="11">
    <source>
        <dbReference type="SAM" id="Phobius"/>
    </source>
</evidence>
<evidence type="ECO:0000256" key="6">
    <source>
        <dbReference type="ARBA" id="ARBA00022692"/>
    </source>
</evidence>
<evidence type="ECO:0000256" key="4">
    <source>
        <dbReference type="ARBA" id="ARBA00022475"/>
    </source>
</evidence>
<name>A0ABS0XQS1_9SPHN</name>
<proteinExistence type="inferred from homology"/>
<keyword evidence="9 11" id="KW-0472">Membrane</keyword>
<keyword evidence="7" id="KW-0653">Protein transport</keyword>
<feature type="compositionally biased region" description="Pro residues" evidence="10">
    <location>
        <begin position="53"/>
        <end position="65"/>
    </location>
</feature>
<dbReference type="PANTHER" id="PTHR33446:SF2">
    <property type="entry name" value="PROTEIN TONB"/>
    <property type="match status" value="1"/>
</dbReference>
<dbReference type="InterPro" id="IPR051045">
    <property type="entry name" value="TonB-dependent_transducer"/>
</dbReference>
<evidence type="ECO:0000256" key="7">
    <source>
        <dbReference type="ARBA" id="ARBA00022927"/>
    </source>
</evidence>
<evidence type="ECO:0000256" key="10">
    <source>
        <dbReference type="SAM" id="MobiDB-lite"/>
    </source>
</evidence>
<dbReference type="Proteomes" id="UP000640426">
    <property type="component" value="Unassembled WGS sequence"/>
</dbReference>
<dbReference type="PROSITE" id="PS52015">
    <property type="entry name" value="TONB_CTD"/>
    <property type="match status" value="1"/>
</dbReference>
<keyword evidence="14" id="KW-1185">Reference proteome</keyword>
<comment type="similarity">
    <text evidence="2">Belongs to the TonB family.</text>
</comment>
<evidence type="ECO:0000256" key="1">
    <source>
        <dbReference type="ARBA" id="ARBA00004383"/>
    </source>
</evidence>
<feature type="domain" description="TonB C-terminal" evidence="12">
    <location>
        <begin position="131"/>
        <end position="222"/>
    </location>
</feature>
<comment type="caution">
    <text evidence="13">The sequence shown here is derived from an EMBL/GenBank/DDBJ whole genome shotgun (WGS) entry which is preliminary data.</text>
</comment>
<organism evidence="13 14">
    <name type="scientific">Sphingomonas mollis</name>
    <dbReference type="NCBI Taxonomy" id="2795726"/>
    <lineage>
        <taxon>Bacteria</taxon>
        <taxon>Pseudomonadati</taxon>
        <taxon>Pseudomonadota</taxon>
        <taxon>Alphaproteobacteria</taxon>
        <taxon>Sphingomonadales</taxon>
        <taxon>Sphingomonadaceae</taxon>
        <taxon>Sphingomonas</taxon>
    </lineage>
</organism>
<evidence type="ECO:0000256" key="5">
    <source>
        <dbReference type="ARBA" id="ARBA00022519"/>
    </source>
</evidence>
<feature type="transmembrane region" description="Helical" evidence="11">
    <location>
        <begin position="12"/>
        <end position="35"/>
    </location>
</feature>
<protein>
    <submittedName>
        <fullName evidence="13">TonB family protein</fullName>
    </submittedName>
</protein>
<reference evidence="14" key="1">
    <citation type="submission" date="2020-12" db="EMBL/GenBank/DDBJ databases">
        <title>Hymenobacter sp.</title>
        <authorList>
            <person name="Kim M.K."/>
        </authorList>
    </citation>
    <scope>NUCLEOTIDE SEQUENCE [LARGE SCALE GENOMIC DNA]</scope>
    <source>
        <strain evidence="14">BT553</strain>
    </source>
</reference>
<evidence type="ECO:0000256" key="3">
    <source>
        <dbReference type="ARBA" id="ARBA00022448"/>
    </source>
</evidence>
<dbReference type="InterPro" id="IPR037682">
    <property type="entry name" value="TonB_C"/>
</dbReference>
<comment type="subcellular location">
    <subcellularLocation>
        <location evidence="1">Cell inner membrane</location>
        <topology evidence="1">Single-pass membrane protein</topology>
        <orientation evidence="1">Periplasmic side</orientation>
    </subcellularLocation>
</comment>
<dbReference type="Gene3D" id="3.30.1150.10">
    <property type="match status" value="1"/>
</dbReference>
<dbReference type="RefSeq" id="WP_199038016.1">
    <property type="nucleotide sequence ID" value="NZ_JAELXS010000006.1"/>
</dbReference>
<evidence type="ECO:0000313" key="14">
    <source>
        <dbReference type="Proteomes" id="UP000640426"/>
    </source>
</evidence>
<dbReference type="PANTHER" id="PTHR33446">
    <property type="entry name" value="PROTEIN TONB-RELATED"/>
    <property type="match status" value="1"/>
</dbReference>
<dbReference type="SUPFAM" id="SSF74653">
    <property type="entry name" value="TolA/TonB C-terminal domain"/>
    <property type="match status" value="1"/>
</dbReference>
<dbReference type="NCBIfam" id="TIGR01352">
    <property type="entry name" value="tonB_Cterm"/>
    <property type="match status" value="1"/>
</dbReference>
<feature type="region of interest" description="Disordered" evidence="10">
    <location>
        <begin position="49"/>
        <end position="83"/>
    </location>
</feature>
<accession>A0ABS0XQS1</accession>